<keyword evidence="1" id="KW-0472">Membrane</keyword>
<feature type="transmembrane region" description="Helical" evidence="1">
    <location>
        <begin position="148"/>
        <end position="168"/>
    </location>
</feature>
<evidence type="ECO:0000313" key="3">
    <source>
        <dbReference type="Proteomes" id="UP000182054"/>
    </source>
</evidence>
<feature type="transmembrane region" description="Helical" evidence="1">
    <location>
        <begin position="59"/>
        <end position="83"/>
    </location>
</feature>
<evidence type="ECO:0000256" key="1">
    <source>
        <dbReference type="SAM" id="Phobius"/>
    </source>
</evidence>
<keyword evidence="1" id="KW-0812">Transmembrane</keyword>
<sequence length="258" mass="26007">MTRAMPSVRLSPGRATVLRNEIAKCRHLRLGLVTALLAVGIVGLTLVGTLAGASPDGGLTAALPLAGLSLAVPVASPVVLAILASRAVDIEHQGGGWLLNRTTGVAPGRLCRAKLGVLAAAVAVGTGGASVLVAVLTRVVGATGHVPVSLWLGHTVAAIVVSLVVLAVQVLISARVDNQLIPLGVGIVGTVVAIAASAFPSWAAHLTPWGYWSLIAAADYAGESVVILQPSYVSVVALALLAIAGVVVATRRLDRQEV</sequence>
<accession>A0A1I0TWV0</accession>
<keyword evidence="1" id="KW-1133">Transmembrane helix</keyword>
<feature type="transmembrane region" description="Helical" evidence="1">
    <location>
        <begin position="180"/>
        <end position="203"/>
    </location>
</feature>
<name>A0A1I0TWV0_9NOCA</name>
<dbReference type="Pfam" id="PF12730">
    <property type="entry name" value="ABC2_membrane_4"/>
    <property type="match status" value="1"/>
</dbReference>
<feature type="transmembrane region" description="Helical" evidence="1">
    <location>
        <begin position="232"/>
        <end position="250"/>
    </location>
</feature>
<protein>
    <recommendedName>
        <fullName evidence="4">ABC-2 type transport system permease protein</fullName>
    </recommendedName>
</protein>
<feature type="transmembrane region" description="Helical" evidence="1">
    <location>
        <begin position="28"/>
        <end position="53"/>
    </location>
</feature>
<dbReference type="AlphaFoldDB" id="A0A1I0TWV0"/>
<reference evidence="2 3" key="1">
    <citation type="submission" date="2016-10" db="EMBL/GenBank/DDBJ databases">
        <authorList>
            <person name="de Groot N.N."/>
        </authorList>
    </citation>
    <scope>NUCLEOTIDE SEQUENCE [LARGE SCALE GENOMIC DNA]</scope>
    <source>
        <strain evidence="2 3">DSM 44908</strain>
    </source>
</reference>
<organism evidence="2 3">
    <name type="scientific">Rhodococcoides kroppenstedtii</name>
    <dbReference type="NCBI Taxonomy" id="293050"/>
    <lineage>
        <taxon>Bacteria</taxon>
        <taxon>Bacillati</taxon>
        <taxon>Actinomycetota</taxon>
        <taxon>Actinomycetes</taxon>
        <taxon>Mycobacteriales</taxon>
        <taxon>Nocardiaceae</taxon>
        <taxon>Rhodococcoides</taxon>
    </lineage>
</organism>
<evidence type="ECO:0000313" key="2">
    <source>
        <dbReference type="EMBL" id="SFA56147.1"/>
    </source>
</evidence>
<feature type="transmembrane region" description="Helical" evidence="1">
    <location>
        <begin position="115"/>
        <end position="136"/>
    </location>
</feature>
<evidence type="ECO:0008006" key="4">
    <source>
        <dbReference type="Google" id="ProtNLM"/>
    </source>
</evidence>
<dbReference type="EMBL" id="FOJN01000010">
    <property type="protein sequence ID" value="SFA56147.1"/>
    <property type="molecule type" value="Genomic_DNA"/>
</dbReference>
<proteinExistence type="predicted"/>
<dbReference type="Proteomes" id="UP000182054">
    <property type="component" value="Unassembled WGS sequence"/>
</dbReference>
<gene>
    <name evidence="2" type="ORF">SAMN05444374_11076</name>
</gene>